<evidence type="ECO:0000313" key="1">
    <source>
        <dbReference type="EMBL" id="KAL2721714.1"/>
    </source>
</evidence>
<accession>A0ABD2AM87</accession>
<keyword evidence="2" id="KW-1185">Reference proteome</keyword>
<dbReference type="Proteomes" id="UP001607303">
    <property type="component" value="Unassembled WGS sequence"/>
</dbReference>
<organism evidence="1 2">
    <name type="scientific">Vespula maculifrons</name>
    <name type="common">Eastern yellow jacket</name>
    <name type="synonym">Wasp</name>
    <dbReference type="NCBI Taxonomy" id="7453"/>
    <lineage>
        <taxon>Eukaryota</taxon>
        <taxon>Metazoa</taxon>
        <taxon>Ecdysozoa</taxon>
        <taxon>Arthropoda</taxon>
        <taxon>Hexapoda</taxon>
        <taxon>Insecta</taxon>
        <taxon>Pterygota</taxon>
        <taxon>Neoptera</taxon>
        <taxon>Endopterygota</taxon>
        <taxon>Hymenoptera</taxon>
        <taxon>Apocrita</taxon>
        <taxon>Aculeata</taxon>
        <taxon>Vespoidea</taxon>
        <taxon>Vespidae</taxon>
        <taxon>Vespinae</taxon>
        <taxon>Vespula</taxon>
    </lineage>
</organism>
<sequence length="23" mass="2721">MILIISFIFLFQNLVVNPRIAMK</sequence>
<reference evidence="1 2" key="1">
    <citation type="journal article" date="2024" name="Ann. Entomol. Soc. Am.">
        <title>Genomic analyses of the southern and eastern yellowjacket wasps (Hymenoptera: Vespidae) reveal evolutionary signatures of social life.</title>
        <authorList>
            <person name="Catto M.A."/>
            <person name="Caine P.B."/>
            <person name="Orr S.E."/>
            <person name="Hunt B.G."/>
            <person name="Goodisman M.A.D."/>
        </authorList>
    </citation>
    <scope>NUCLEOTIDE SEQUENCE [LARGE SCALE GENOMIC DNA]</scope>
    <source>
        <strain evidence="1">232</strain>
        <tissue evidence="1">Head and thorax</tissue>
    </source>
</reference>
<comment type="caution">
    <text evidence="1">The sequence shown here is derived from an EMBL/GenBank/DDBJ whole genome shotgun (WGS) entry which is preliminary data.</text>
</comment>
<protein>
    <submittedName>
        <fullName evidence="1">Uncharacterized protein</fullName>
    </submittedName>
</protein>
<name>A0ABD2AM87_VESMC</name>
<evidence type="ECO:0000313" key="2">
    <source>
        <dbReference type="Proteomes" id="UP001607303"/>
    </source>
</evidence>
<proteinExistence type="predicted"/>
<gene>
    <name evidence="1" type="ORF">V1477_020534</name>
</gene>
<dbReference type="AlphaFoldDB" id="A0ABD2AM87"/>
<dbReference type="EMBL" id="JAYRBN010000116">
    <property type="protein sequence ID" value="KAL2721714.1"/>
    <property type="molecule type" value="Genomic_DNA"/>
</dbReference>